<evidence type="ECO:0000313" key="2">
    <source>
        <dbReference type="EMBL" id="MFD0316279.1"/>
    </source>
</evidence>
<dbReference type="InterPro" id="IPR022435">
    <property type="entry name" value="Surface-anchored_actinobac"/>
</dbReference>
<dbReference type="NCBIfam" id="TIGR03769">
    <property type="entry name" value="P_ac_wall_RPT"/>
    <property type="match status" value="1"/>
</dbReference>
<dbReference type="EMBL" id="JBHTEB010000001">
    <property type="protein sequence ID" value="MFD0316279.1"/>
    <property type="molecule type" value="Genomic_DNA"/>
</dbReference>
<dbReference type="NCBIfam" id="NF038134">
    <property type="entry name" value="choice_anch_M"/>
    <property type="match status" value="1"/>
</dbReference>
<protein>
    <submittedName>
        <fullName evidence="2">Choice-of-anchor M domain-containing protein</fullName>
    </submittedName>
</protein>
<feature type="chain" id="PRO_5047265621" evidence="1">
    <location>
        <begin position="31"/>
        <end position="215"/>
    </location>
</feature>
<dbReference type="Proteomes" id="UP001597023">
    <property type="component" value="Unassembled WGS sequence"/>
</dbReference>
<accession>A0ABW2WC40</accession>
<comment type="caution">
    <text evidence="2">The sequence shown here is derived from an EMBL/GenBank/DDBJ whole genome shotgun (WGS) entry which is preliminary data.</text>
</comment>
<proteinExistence type="predicted"/>
<evidence type="ECO:0000256" key="1">
    <source>
        <dbReference type="SAM" id="SignalP"/>
    </source>
</evidence>
<organism evidence="2 3">
    <name type="scientific">Streptomyces flavalbus</name>
    <dbReference type="NCBI Taxonomy" id="2665155"/>
    <lineage>
        <taxon>Bacteria</taxon>
        <taxon>Bacillati</taxon>
        <taxon>Actinomycetota</taxon>
        <taxon>Actinomycetes</taxon>
        <taxon>Kitasatosporales</taxon>
        <taxon>Streptomycetaceae</taxon>
        <taxon>Streptomyces</taxon>
    </lineage>
</organism>
<reference evidence="3" key="1">
    <citation type="journal article" date="2019" name="Int. J. Syst. Evol. Microbiol.">
        <title>The Global Catalogue of Microorganisms (GCM) 10K type strain sequencing project: providing services to taxonomists for standard genome sequencing and annotation.</title>
        <authorList>
            <consortium name="The Broad Institute Genomics Platform"/>
            <consortium name="The Broad Institute Genome Sequencing Center for Infectious Disease"/>
            <person name="Wu L."/>
            <person name="Ma J."/>
        </authorList>
    </citation>
    <scope>NUCLEOTIDE SEQUENCE [LARGE SCALE GENOMIC DNA]</scope>
    <source>
        <strain evidence="3">CGMCC 4.7400</strain>
    </source>
</reference>
<name>A0ABW2WC40_9ACTN</name>
<sequence length="215" mass="22292">MRTLARTLTISGTVAAAVAVGALTATPALAATTLSSGHVDVLDAEWDGTNLHLHVHDEEADAEYDPADVTLSVPRAAQVANPGYGFLGTGARIWLLPDTEVEADAAGVLFPGVSTEHLTSGVFANNTVTYALTGATRNGAATDDFSVYAGSGSRWYDSNPATTSYKSKSFAVATHNHANWAFEEAGTYKLTFRVSGTVGGVTKSTTATYTVVVSS</sequence>
<dbReference type="RefSeq" id="WP_381610750.1">
    <property type="nucleotide sequence ID" value="NZ_JBHTEB010000001.1"/>
</dbReference>
<feature type="signal peptide" evidence="1">
    <location>
        <begin position="1"/>
        <end position="30"/>
    </location>
</feature>
<gene>
    <name evidence="2" type="ORF">ACFQZ6_19070</name>
</gene>
<keyword evidence="1" id="KW-0732">Signal</keyword>
<keyword evidence="3" id="KW-1185">Reference proteome</keyword>
<evidence type="ECO:0000313" key="3">
    <source>
        <dbReference type="Proteomes" id="UP001597023"/>
    </source>
</evidence>